<reference evidence="1 2" key="1">
    <citation type="submission" date="2018-09" db="EMBL/GenBank/DDBJ databases">
        <title>A clostridial neurotoxin that targets Anopheles mosquitoes.</title>
        <authorList>
            <person name="Contreras E."/>
            <person name="Masuyer G."/>
            <person name="Qureshi N."/>
            <person name="Chawla S."/>
            <person name="Lim H.L."/>
            <person name="Chen J."/>
            <person name="Stenmark P."/>
            <person name="Gill S."/>
        </authorList>
    </citation>
    <scope>NUCLEOTIDE SEQUENCE [LARGE SCALE GENOMIC DNA]</scope>
    <source>
        <strain evidence="1 2">Cbm</strain>
    </source>
</reference>
<dbReference type="AlphaFoldDB" id="A0A5P3XB93"/>
<dbReference type="EMBL" id="CP032452">
    <property type="protein sequence ID" value="QEZ68396.1"/>
    <property type="molecule type" value="Genomic_DNA"/>
</dbReference>
<organism evidence="1 2">
    <name type="scientific">Paraclostridium bifermentans</name>
    <name type="common">Clostridium bifermentans</name>
    <dbReference type="NCBI Taxonomy" id="1490"/>
    <lineage>
        <taxon>Bacteria</taxon>
        <taxon>Bacillati</taxon>
        <taxon>Bacillota</taxon>
        <taxon>Clostridia</taxon>
        <taxon>Peptostreptococcales</taxon>
        <taxon>Peptostreptococcaceae</taxon>
        <taxon>Paraclostridium</taxon>
    </lineage>
</organism>
<sequence length="26" mass="3041">MLYGKIKFVNHYSAFEYSNQCLVIGD</sequence>
<evidence type="ECO:0000313" key="2">
    <source>
        <dbReference type="Proteomes" id="UP000326961"/>
    </source>
</evidence>
<protein>
    <submittedName>
        <fullName evidence="1">Uncharacterized protein</fullName>
    </submittedName>
</protein>
<evidence type="ECO:0000313" key="1">
    <source>
        <dbReference type="EMBL" id="QEZ68396.1"/>
    </source>
</evidence>
<dbReference type="Proteomes" id="UP000326961">
    <property type="component" value="Chromosome"/>
</dbReference>
<gene>
    <name evidence="1" type="ORF">D4A35_05360</name>
</gene>
<proteinExistence type="predicted"/>
<accession>A0A5P3XB93</accession>
<name>A0A5P3XB93_PARBF</name>